<dbReference type="InterPro" id="IPR036188">
    <property type="entry name" value="FAD/NAD-bd_sf"/>
</dbReference>
<evidence type="ECO:0000256" key="3">
    <source>
        <dbReference type="ARBA" id="ARBA00022630"/>
    </source>
</evidence>
<dbReference type="SUPFAM" id="SSF54373">
    <property type="entry name" value="FAD-linked reductases, C-terminal domain"/>
    <property type="match status" value="1"/>
</dbReference>
<dbReference type="Gene3D" id="3.50.50.60">
    <property type="entry name" value="FAD/NAD(P)-binding domain"/>
    <property type="match status" value="1"/>
</dbReference>
<dbReference type="RefSeq" id="WP_054431187.1">
    <property type="nucleotide sequence ID" value="NZ_CADIJR010000027.1"/>
</dbReference>
<dbReference type="PROSITE" id="PS00624">
    <property type="entry name" value="GMC_OXRED_2"/>
    <property type="match status" value="1"/>
</dbReference>
<reference evidence="8 9" key="1">
    <citation type="submission" date="2020-04" db="EMBL/GenBank/DDBJ databases">
        <authorList>
            <person name="De Canck E."/>
        </authorList>
    </citation>
    <scope>NUCLEOTIDE SEQUENCE [LARGE SCALE GENOMIC DNA]</scope>
    <source>
        <strain evidence="8 9">LMG 26845</strain>
    </source>
</reference>
<dbReference type="PIRSF" id="PIRSF000137">
    <property type="entry name" value="Alcohol_oxidase"/>
    <property type="match status" value="1"/>
</dbReference>
<dbReference type="GO" id="GO:0050660">
    <property type="term" value="F:flavin adenine dinucleotide binding"/>
    <property type="evidence" value="ECO:0007669"/>
    <property type="project" value="InterPro"/>
</dbReference>
<evidence type="ECO:0000313" key="8">
    <source>
        <dbReference type="EMBL" id="CAB3655583.1"/>
    </source>
</evidence>
<evidence type="ECO:0000313" key="9">
    <source>
        <dbReference type="Proteomes" id="UP000507979"/>
    </source>
</evidence>
<evidence type="ECO:0000259" key="6">
    <source>
        <dbReference type="PROSITE" id="PS00623"/>
    </source>
</evidence>
<dbReference type="Proteomes" id="UP000507979">
    <property type="component" value="Unassembled WGS sequence"/>
</dbReference>
<dbReference type="NCBIfam" id="NF002550">
    <property type="entry name" value="PRK02106.1"/>
    <property type="match status" value="1"/>
</dbReference>
<dbReference type="EC" id="1.1.99.-" evidence="8"/>
<dbReference type="Pfam" id="PF05199">
    <property type="entry name" value="GMC_oxred_C"/>
    <property type="match status" value="1"/>
</dbReference>
<dbReference type="InterPro" id="IPR012132">
    <property type="entry name" value="GMC_OxRdtase"/>
</dbReference>
<dbReference type="PANTHER" id="PTHR11552">
    <property type="entry name" value="GLUCOSE-METHANOL-CHOLINE GMC OXIDOREDUCTASE"/>
    <property type="match status" value="1"/>
</dbReference>
<evidence type="ECO:0000259" key="7">
    <source>
        <dbReference type="PROSITE" id="PS00624"/>
    </source>
</evidence>
<evidence type="ECO:0000256" key="1">
    <source>
        <dbReference type="ARBA" id="ARBA00001974"/>
    </source>
</evidence>
<sequence length="550" mass="59830">MSDAVDYIVVGAGSAGCVLANRLSASGQHSVCLLEAGPPDRSPWIHIPIGYGKTMFHKVLNWGYYTEPDPNMLNRRIYWPRGRTLGGSSAINGLIYIRGQRRDYDDWAAAGNPGWSWDDCLPYFRKLENNDLGAGATRGTEGPLNATSIKTPHPLVEGLIGAAGALGLPHVRDFNTGDQEGVGYYQLTTRNGRRCSTAVAYLRPARGRANLRVETGAHAMAILFEGSRACGVRYRQDGQVRTLRARREVILCAGALQSPQLLQLSGVGPAALLRRFGIGVVRDLPGVGENLQDHLQIRLIYETRRPITTNDQLRTLHGRAAMGLQWLLFRGGPLAVGINQGGLFCRVDPASATPDTQFHFATLSADMAGGKVHPFSGCTYSVCQLRPSSRGTVQLRSADPFEAPAMQPNYLSTELDRRMTVAAVKYARRLAATEPLAGLMKREFRPGPEVQGDDEILHFCREYGATIFHPSGTAKMGPRADPLAVVDERLRVHGVSGLRVVDCSIMPTLVSGNTNVPVVMLAERAADFILQDLHAARPRVQAQPVLQQAA</sequence>
<feature type="domain" description="Glucose-methanol-choline oxidoreductase N-terminal" evidence="6">
    <location>
        <begin position="82"/>
        <end position="105"/>
    </location>
</feature>
<dbReference type="Gene3D" id="3.30.560.10">
    <property type="entry name" value="Glucose Oxidase, domain 3"/>
    <property type="match status" value="1"/>
</dbReference>
<dbReference type="GO" id="GO:0016614">
    <property type="term" value="F:oxidoreductase activity, acting on CH-OH group of donors"/>
    <property type="evidence" value="ECO:0007669"/>
    <property type="project" value="InterPro"/>
</dbReference>
<organism evidence="8 9">
    <name type="scientific">Achromobacter insuavis</name>
    <dbReference type="NCBI Taxonomy" id="1287735"/>
    <lineage>
        <taxon>Bacteria</taxon>
        <taxon>Pseudomonadati</taxon>
        <taxon>Pseudomonadota</taxon>
        <taxon>Betaproteobacteria</taxon>
        <taxon>Burkholderiales</taxon>
        <taxon>Alcaligenaceae</taxon>
        <taxon>Achromobacter</taxon>
    </lineage>
</organism>
<dbReference type="InterPro" id="IPR000172">
    <property type="entry name" value="GMC_OxRdtase_N"/>
</dbReference>
<dbReference type="InterPro" id="IPR007867">
    <property type="entry name" value="GMC_OxRtase_C"/>
</dbReference>
<dbReference type="AlphaFoldDB" id="A0A6J5A6K2"/>
<accession>A0A6J5A6K2</accession>
<dbReference type="GeneID" id="92898869"/>
<keyword evidence="4 5" id="KW-0274">FAD</keyword>
<evidence type="ECO:0000256" key="4">
    <source>
        <dbReference type="ARBA" id="ARBA00022827"/>
    </source>
</evidence>
<proteinExistence type="inferred from homology"/>
<comment type="similarity">
    <text evidence="2 5">Belongs to the GMC oxidoreductase family.</text>
</comment>
<dbReference type="PANTHER" id="PTHR11552:SF147">
    <property type="entry name" value="CHOLINE DEHYDROGENASE, MITOCHONDRIAL"/>
    <property type="match status" value="1"/>
</dbReference>
<keyword evidence="9" id="KW-1185">Reference proteome</keyword>
<protein>
    <submittedName>
        <fullName evidence="8">Alcohol dehydrogenase [acceptor]</fullName>
        <ecNumber evidence="8">1.1.99.-</ecNumber>
    </submittedName>
</protein>
<comment type="cofactor">
    <cofactor evidence="1">
        <name>FAD</name>
        <dbReference type="ChEBI" id="CHEBI:57692"/>
    </cofactor>
</comment>
<feature type="domain" description="Glucose-methanol-choline oxidoreductase N-terminal" evidence="7">
    <location>
        <begin position="254"/>
        <end position="268"/>
    </location>
</feature>
<dbReference type="PROSITE" id="PS00623">
    <property type="entry name" value="GMC_OXRED_1"/>
    <property type="match status" value="1"/>
</dbReference>
<keyword evidence="3 5" id="KW-0285">Flavoprotein</keyword>
<evidence type="ECO:0000256" key="5">
    <source>
        <dbReference type="RuleBase" id="RU003968"/>
    </source>
</evidence>
<dbReference type="Pfam" id="PF00732">
    <property type="entry name" value="GMC_oxred_N"/>
    <property type="match status" value="1"/>
</dbReference>
<gene>
    <name evidence="8" type="primary">alkJ_2</name>
    <name evidence="8" type="ORF">LMG26845_03007</name>
</gene>
<name>A0A6J5A6K2_9BURK</name>
<keyword evidence="8" id="KW-0560">Oxidoreductase</keyword>
<dbReference type="SUPFAM" id="SSF51905">
    <property type="entry name" value="FAD/NAD(P)-binding domain"/>
    <property type="match status" value="1"/>
</dbReference>
<dbReference type="EMBL" id="CADIJR010000027">
    <property type="protein sequence ID" value="CAB3655583.1"/>
    <property type="molecule type" value="Genomic_DNA"/>
</dbReference>
<evidence type="ECO:0000256" key="2">
    <source>
        <dbReference type="ARBA" id="ARBA00010790"/>
    </source>
</evidence>